<comment type="similarity">
    <text evidence="2">Belongs to the BexD/CtrA/VexA family.</text>
</comment>
<keyword evidence="10" id="KW-0626">Porin</keyword>
<organism evidence="19 20">
    <name type="scientific">Candidatus Scalindua rubra</name>
    <dbReference type="NCBI Taxonomy" id="1872076"/>
    <lineage>
        <taxon>Bacteria</taxon>
        <taxon>Pseudomonadati</taxon>
        <taxon>Planctomycetota</taxon>
        <taxon>Candidatus Brocadiia</taxon>
        <taxon>Candidatus Brocadiales</taxon>
        <taxon>Candidatus Scalinduaceae</taxon>
        <taxon>Candidatus Scalindua</taxon>
    </lineage>
</organism>
<dbReference type="GO" id="GO:0015288">
    <property type="term" value="F:porin activity"/>
    <property type="evidence" value="ECO:0007669"/>
    <property type="project" value="UniProtKB-KW"/>
</dbReference>
<dbReference type="InterPro" id="IPR019554">
    <property type="entry name" value="Soluble_ligand-bd"/>
</dbReference>
<keyword evidence="6" id="KW-0812">Transmembrane</keyword>
<feature type="domain" description="Soluble ligand binding" evidence="17">
    <location>
        <begin position="234"/>
        <end position="267"/>
    </location>
</feature>
<keyword evidence="5" id="KW-0762">Sugar transport</keyword>
<dbReference type="InterPro" id="IPR003715">
    <property type="entry name" value="Poly_export_N"/>
</dbReference>
<evidence type="ECO:0000256" key="9">
    <source>
        <dbReference type="ARBA" id="ARBA00023065"/>
    </source>
</evidence>
<dbReference type="PANTHER" id="PTHR33619">
    <property type="entry name" value="POLYSACCHARIDE EXPORT PROTEIN GFCE-RELATED"/>
    <property type="match status" value="1"/>
</dbReference>
<keyword evidence="9" id="KW-0406">Ion transport</keyword>
<evidence type="ECO:0000256" key="4">
    <source>
        <dbReference type="ARBA" id="ARBA00022452"/>
    </source>
</evidence>
<evidence type="ECO:0000313" key="19">
    <source>
        <dbReference type="EMBL" id="ODS30688.1"/>
    </source>
</evidence>
<dbReference type="Pfam" id="PF10531">
    <property type="entry name" value="SLBB"/>
    <property type="match status" value="1"/>
</dbReference>
<comment type="subcellular location">
    <subcellularLocation>
        <location evidence="1">Cell outer membrane</location>
        <topology evidence="1">Multi-pass membrane protein</topology>
    </subcellularLocation>
</comment>
<keyword evidence="3" id="KW-0813">Transport</keyword>
<keyword evidence="4" id="KW-1134">Transmembrane beta strand</keyword>
<evidence type="ECO:0000256" key="10">
    <source>
        <dbReference type="ARBA" id="ARBA00023114"/>
    </source>
</evidence>
<dbReference type="Pfam" id="PF02563">
    <property type="entry name" value="Poly_export"/>
    <property type="match status" value="1"/>
</dbReference>
<protein>
    <submittedName>
        <fullName evidence="19">Exopolysaccharide biosynthesis protein</fullName>
    </submittedName>
</protein>
<accession>A0A1E3X4Z2</accession>
<evidence type="ECO:0000256" key="13">
    <source>
        <dbReference type="ARBA" id="ARBA00023237"/>
    </source>
</evidence>
<dbReference type="InterPro" id="IPR049712">
    <property type="entry name" value="Poly_export"/>
</dbReference>
<keyword evidence="8" id="KW-0625">Polysaccharide transport</keyword>
<dbReference type="EMBL" id="MAYW01000188">
    <property type="protein sequence ID" value="ODS30688.1"/>
    <property type="molecule type" value="Genomic_DNA"/>
</dbReference>
<evidence type="ECO:0000313" key="20">
    <source>
        <dbReference type="Proteomes" id="UP000094056"/>
    </source>
</evidence>
<dbReference type="Proteomes" id="UP000094056">
    <property type="component" value="Unassembled WGS sequence"/>
</dbReference>
<evidence type="ECO:0000256" key="2">
    <source>
        <dbReference type="ARBA" id="ARBA00009450"/>
    </source>
</evidence>
<dbReference type="GO" id="GO:0006811">
    <property type="term" value="P:monoatomic ion transport"/>
    <property type="evidence" value="ECO:0007669"/>
    <property type="project" value="UniProtKB-KW"/>
</dbReference>
<evidence type="ECO:0000256" key="8">
    <source>
        <dbReference type="ARBA" id="ARBA00023047"/>
    </source>
</evidence>
<keyword evidence="7" id="KW-0732">Signal</keyword>
<dbReference type="GO" id="GO:0009279">
    <property type="term" value="C:cell outer membrane"/>
    <property type="evidence" value="ECO:0007669"/>
    <property type="project" value="UniProtKB-SubCell"/>
</dbReference>
<sequence>MSKKHLNYFVLIFLIVVITQSCVAQLPQVLQSRSALKEEGNLPIEVTEQTTSHMQGDRSRVGARPNDAVGQAAHHNAESEIGELQDLQDSSEARHDKDNIVLNNSNQSSSIRSSTDISQPIQISQEKTDTNLEKLAKNTTTAYSNIEEKDYTIGGLDVLHITVYDEPDLSFDEQTERSIRVSRDGLMSFPLIGEVYVDSLTPIQVEKKLERLLSEGYLIKPNVFVSVAQYLSKKIYVLGALNKPGTFPLTKKTTLLEAISLAGGLSTSEGRGIAGNELLILRPVSKNTNGKEDSDERDLIRVSLQKLMREGDHSLNLVVKNEDIIYIPIADSIFVYGEVEEPGPILLLDKDVTVLEAITMAGGPTKIAALNRVKVIRVEDGVEKTMKINVDKITKGDKFKDIVLKAGDVVVVPETYF</sequence>
<evidence type="ECO:0000259" key="18">
    <source>
        <dbReference type="Pfam" id="PF22461"/>
    </source>
</evidence>
<evidence type="ECO:0000256" key="5">
    <source>
        <dbReference type="ARBA" id="ARBA00022597"/>
    </source>
</evidence>
<evidence type="ECO:0000256" key="11">
    <source>
        <dbReference type="ARBA" id="ARBA00023136"/>
    </source>
</evidence>
<evidence type="ECO:0000256" key="1">
    <source>
        <dbReference type="ARBA" id="ARBA00004571"/>
    </source>
</evidence>
<evidence type="ECO:0000256" key="7">
    <source>
        <dbReference type="ARBA" id="ARBA00022729"/>
    </source>
</evidence>
<dbReference type="GO" id="GO:0015159">
    <property type="term" value="F:polysaccharide transmembrane transporter activity"/>
    <property type="evidence" value="ECO:0007669"/>
    <property type="project" value="InterPro"/>
</dbReference>
<dbReference type="GO" id="GO:0046930">
    <property type="term" value="C:pore complex"/>
    <property type="evidence" value="ECO:0007669"/>
    <property type="project" value="UniProtKB-KW"/>
</dbReference>
<proteinExistence type="inferred from homology"/>
<evidence type="ECO:0000259" key="16">
    <source>
        <dbReference type="Pfam" id="PF02563"/>
    </source>
</evidence>
<gene>
    <name evidence="19" type="ORF">SCARUB_04198</name>
</gene>
<feature type="domain" description="SLBB" evidence="18">
    <location>
        <begin position="333"/>
        <end position="412"/>
    </location>
</feature>
<reference evidence="19 20" key="1">
    <citation type="submission" date="2016-07" db="EMBL/GenBank/DDBJ databases">
        <title>Draft genome of Scalindua rubra, obtained from a brine-seawater interface in the Red Sea, sheds light on salt adaptation in anammox bacteria.</title>
        <authorList>
            <person name="Speth D.R."/>
            <person name="Lagkouvardos I."/>
            <person name="Wang Y."/>
            <person name="Qian P.-Y."/>
            <person name="Dutilh B.E."/>
            <person name="Jetten M.S."/>
        </authorList>
    </citation>
    <scope>NUCLEOTIDE SEQUENCE [LARGE SCALE GENOMIC DNA]</scope>
    <source>
        <strain evidence="19">BSI-1</strain>
    </source>
</reference>
<dbReference type="Pfam" id="PF22461">
    <property type="entry name" value="SLBB_2"/>
    <property type="match status" value="1"/>
</dbReference>
<name>A0A1E3X4Z2_9BACT</name>
<keyword evidence="11" id="KW-0472">Membrane</keyword>
<dbReference type="Gene3D" id="3.10.560.10">
    <property type="entry name" value="Outer membrane lipoprotein wza domain like"/>
    <property type="match status" value="2"/>
</dbReference>
<evidence type="ECO:0000256" key="12">
    <source>
        <dbReference type="ARBA" id="ARBA00023139"/>
    </source>
</evidence>
<keyword evidence="14" id="KW-0449">Lipoprotein</keyword>
<evidence type="ECO:0000256" key="15">
    <source>
        <dbReference type="SAM" id="MobiDB-lite"/>
    </source>
</evidence>
<dbReference type="PANTHER" id="PTHR33619:SF3">
    <property type="entry name" value="POLYSACCHARIDE EXPORT PROTEIN GFCE-RELATED"/>
    <property type="match status" value="1"/>
</dbReference>
<evidence type="ECO:0000259" key="17">
    <source>
        <dbReference type="Pfam" id="PF10531"/>
    </source>
</evidence>
<feature type="domain" description="Polysaccharide export protein N-terminal" evidence="16">
    <location>
        <begin position="148"/>
        <end position="227"/>
    </location>
</feature>
<keyword evidence="12" id="KW-0564">Palmitate</keyword>
<evidence type="ECO:0000256" key="3">
    <source>
        <dbReference type="ARBA" id="ARBA00022448"/>
    </source>
</evidence>
<dbReference type="AlphaFoldDB" id="A0A1E3X4Z2"/>
<comment type="caution">
    <text evidence="19">The sequence shown here is derived from an EMBL/GenBank/DDBJ whole genome shotgun (WGS) entry which is preliminary data.</text>
</comment>
<feature type="region of interest" description="Disordered" evidence="15">
    <location>
        <begin position="41"/>
        <end position="80"/>
    </location>
</feature>
<evidence type="ECO:0000256" key="6">
    <source>
        <dbReference type="ARBA" id="ARBA00022692"/>
    </source>
</evidence>
<dbReference type="InterPro" id="IPR054765">
    <property type="entry name" value="SLBB_dom"/>
</dbReference>
<evidence type="ECO:0000256" key="14">
    <source>
        <dbReference type="ARBA" id="ARBA00023288"/>
    </source>
</evidence>
<keyword evidence="13" id="KW-0998">Cell outer membrane</keyword>
<dbReference type="PROSITE" id="PS51257">
    <property type="entry name" value="PROKAR_LIPOPROTEIN"/>
    <property type="match status" value="1"/>
</dbReference>